<dbReference type="AlphaFoldDB" id="U2I0J9"/>
<dbReference type="EMBL" id="ATDL01000002">
    <property type="protein sequence ID" value="ERJ61332.1"/>
    <property type="molecule type" value="Genomic_DNA"/>
</dbReference>
<dbReference type="STRING" id="1346330.M472_21490"/>
<dbReference type="GO" id="GO:0004565">
    <property type="term" value="F:beta-galactosidase activity"/>
    <property type="evidence" value="ECO:0007669"/>
    <property type="project" value="InterPro"/>
</dbReference>
<keyword evidence="2" id="KW-0326">Glycosidase</keyword>
<dbReference type="GO" id="GO:0009341">
    <property type="term" value="C:beta-galactosidase complex"/>
    <property type="evidence" value="ECO:0007669"/>
    <property type="project" value="InterPro"/>
</dbReference>
<dbReference type="PANTHER" id="PTHR12631:SF10">
    <property type="entry name" value="BETA-XYLOSIDASE-LIKE PROTEIN-RELATED"/>
    <property type="match status" value="1"/>
</dbReference>
<dbReference type="Pfam" id="PF02449">
    <property type="entry name" value="Glyco_hydro_42"/>
    <property type="match status" value="1"/>
</dbReference>
<dbReference type="InterPro" id="IPR051923">
    <property type="entry name" value="Glycosyl_Hydrolase_39"/>
</dbReference>
<reference evidence="4 5" key="1">
    <citation type="journal article" date="2013" name="Genome Announc.">
        <title>The Draft Genome Sequence of Sphingomonas paucimobilis Strain HER1398 (Proteobacteria), Host to the Giant PAU Phage, Indicates That It Is a Member of the Genus Sphingobacterium (Bacteroidetes).</title>
        <authorList>
            <person name="White R.A.III."/>
            <person name="Suttle C.A."/>
        </authorList>
    </citation>
    <scope>NUCLEOTIDE SEQUENCE [LARGE SCALE GENOMIC DNA]</scope>
    <source>
        <strain evidence="4 5">HER1398</strain>
    </source>
</reference>
<dbReference type="InterPro" id="IPR017853">
    <property type="entry name" value="GH"/>
</dbReference>
<evidence type="ECO:0000313" key="5">
    <source>
        <dbReference type="Proteomes" id="UP000016584"/>
    </source>
</evidence>
<evidence type="ECO:0000256" key="2">
    <source>
        <dbReference type="ARBA" id="ARBA00023295"/>
    </source>
</evidence>
<dbReference type="GO" id="GO:0005975">
    <property type="term" value="P:carbohydrate metabolic process"/>
    <property type="evidence" value="ECO:0007669"/>
    <property type="project" value="InterPro"/>
</dbReference>
<dbReference type="PATRIC" id="fig|1346330.5.peg.263"/>
<gene>
    <name evidence="4" type="ORF">M472_21490</name>
</gene>
<accession>U2I0J9</accession>
<dbReference type="Proteomes" id="UP000016584">
    <property type="component" value="Unassembled WGS sequence"/>
</dbReference>
<dbReference type="SUPFAM" id="SSF51445">
    <property type="entry name" value="(Trans)glycosidases"/>
    <property type="match status" value="1"/>
</dbReference>
<evidence type="ECO:0000313" key="4">
    <source>
        <dbReference type="EMBL" id="ERJ61332.1"/>
    </source>
</evidence>
<evidence type="ECO:0000259" key="3">
    <source>
        <dbReference type="Pfam" id="PF02449"/>
    </source>
</evidence>
<evidence type="ECO:0000256" key="1">
    <source>
        <dbReference type="ARBA" id="ARBA00022801"/>
    </source>
</evidence>
<name>U2I0J9_9SPHI</name>
<organism evidence="4 5">
    <name type="scientific">Sphingobacterium paucimobilis HER1398</name>
    <dbReference type="NCBI Taxonomy" id="1346330"/>
    <lineage>
        <taxon>Bacteria</taxon>
        <taxon>Pseudomonadati</taxon>
        <taxon>Bacteroidota</taxon>
        <taxon>Sphingobacteriia</taxon>
        <taxon>Sphingobacteriales</taxon>
        <taxon>Sphingobacteriaceae</taxon>
        <taxon>Sphingobacterium</taxon>
    </lineage>
</organism>
<dbReference type="PANTHER" id="PTHR12631">
    <property type="entry name" value="ALPHA-L-IDURONIDASE"/>
    <property type="match status" value="1"/>
</dbReference>
<keyword evidence="5" id="KW-1185">Reference proteome</keyword>
<comment type="caution">
    <text evidence="4">The sequence shown here is derived from an EMBL/GenBank/DDBJ whole genome shotgun (WGS) entry which is preliminary data.</text>
</comment>
<dbReference type="eggNOG" id="COG3693">
    <property type="taxonomic scope" value="Bacteria"/>
</dbReference>
<sequence length="478" mass="55437">MSGFAQYREVMWEKFNSISPNMLTIGKVENIQTDKIADSYWSIGCETLDRNYADYNAYKSYLSELGAKHARIQSGWAKCEPKKGKYDFEWLDVIVTDMKARHVQPWMVLCYGNPIYSSNEKLGAKIFTDKETMDGWLNYVRQTVKRYKHQIKEWEVWNEPNLGDNLKYPDAYANLLMKTVEVIKSEQPDAVIMAFALSGNLSLKFTKDVYEILKANNKVDIVDYLTFHPYMNNPDEARYNIDALTKLAKSYNPKVKLFQGENGCPSVLEWGHALNQHPWSEISQAKWFLRRMANDWSFGIRSSIFTLVDLQYFNMHQSFGLLRTNLEKKIVYKRPSYYAVKNMINLFPTEITASGRLAYKANTFKSIAIEGVKKDNQLIGALMWYDDKVPSDDLEWDRLDIEIKDLPLKDPVLVDVVTGKVYDMNKQLYRNMGTAIKLRDFPVWDSPMLLVERAHVQLQKGADQGQDKSNDKEELGIL</sequence>
<keyword evidence="1" id="KW-0378">Hydrolase</keyword>
<feature type="domain" description="Glycoside hydrolase family 42 N-terminal" evidence="3">
    <location>
        <begin position="64"/>
        <end position="103"/>
    </location>
</feature>
<dbReference type="Gene3D" id="3.20.20.80">
    <property type="entry name" value="Glycosidases"/>
    <property type="match status" value="1"/>
</dbReference>
<dbReference type="InterPro" id="IPR013529">
    <property type="entry name" value="Glyco_hydro_42_N"/>
</dbReference>
<protein>
    <recommendedName>
        <fullName evidence="3">Glycoside hydrolase family 42 N-terminal domain-containing protein</fullName>
    </recommendedName>
</protein>
<proteinExistence type="predicted"/>